<accession>A0AAV4TQ85</accession>
<protein>
    <submittedName>
        <fullName evidence="1">Uncharacterized protein</fullName>
    </submittedName>
</protein>
<dbReference type="EMBL" id="BPLR01011560">
    <property type="protein sequence ID" value="GIY47281.1"/>
    <property type="molecule type" value="Genomic_DNA"/>
</dbReference>
<evidence type="ECO:0000313" key="1">
    <source>
        <dbReference type="EMBL" id="GIY47281.1"/>
    </source>
</evidence>
<gene>
    <name evidence="1" type="ORF">CEXT_512021</name>
</gene>
<organism evidence="1 2">
    <name type="scientific">Caerostris extrusa</name>
    <name type="common">Bark spider</name>
    <name type="synonym">Caerostris bankana</name>
    <dbReference type="NCBI Taxonomy" id="172846"/>
    <lineage>
        <taxon>Eukaryota</taxon>
        <taxon>Metazoa</taxon>
        <taxon>Ecdysozoa</taxon>
        <taxon>Arthropoda</taxon>
        <taxon>Chelicerata</taxon>
        <taxon>Arachnida</taxon>
        <taxon>Araneae</taxon>
        <taxon>Araneomorphae</taxon>
        <taxon>Entelegynae</taxon>
        <taxon>Araneoidea</taxon>
        <taxon>Araneidae</taxon>
        <taxon>Caerostris</taxon>
    </lineage>
</organism>
<name>A0AAV4TQ85_CAEEX</name>
<keyword evidence="2" id="KW-1185">Reference proteome</keyword>
<dbReference type="AlphaFoldDB" id="A0AAV4TQ85"/>
<dbReference type="Proteomes" id="UP001054945">
    <property type="component" value="Unassembled WGS sequence"/>
</dbReference>
<reference evidence="1 2" key="1">
    <citation type="submission" date="2021-06" db="EMBL/GenBank/DDBJ databases">
        <title>Caerostris extrusa draft genome.</title>
        <authorList>
            <person name="Kono N."/>
            <person name="Arakawa K."/>
        </authorList>
    </citation>
    <scope>NUCLEOTIDE SEQUENCE [LARGE SCALE GENOMIC DNA]</scope>
</reference>
<evidence type="ECO:0000313" key="2">
    <source>
        <dbReference type="Proteomes" id="UP001054945"/>
    </source>
</evidence>
<comment type="caution">
    <text evidence="1">The sequence shown here is derived from an EMBL/GenBank/DDBJ whole genome shotgun (WGS) entry which is preliminary data.</text>
</comment>
<sequence length="100" mass="11855">MVKEAGMRKRTDLSKLLSDNKQSEARVPREVASVFIFSRKTTAKYLLEERNNFCFERVNMIYLRSSFTEGFYNPHITFFFTKQRKSCDKPPKNISQCCLR</sequence>
<proteinExistence type="predicted"/>